<dbReference type="InterPro" id="IPR016169">
    <property type="entry name" value="FAD-bd_PCMH_sub2"/>
</dbReference>
<dbReference type="InterPro" id="IPR017900">
    <property type="entry name" value="4Fe4S_Fe_S_CS"/>
</dbReference>
<evidence type="ECO:0000256" key="9">
    <source>
        <dbReference type="ARBA" id="ARBA00023014"/>
    </source>
</evidence>
<comment type="cofactor">
    <cofactor evidence="1">
        <name>FAD</name>
        <dbReference type="ChEBI" id="CHEBI:57692"/>
    </cofactor>
</comment>
<dbReference type="Pfam" id="PF02913">
    <property type="entry name" value="FAD-oxidase_C"/>
    <property type="match status" value="1"/>
</dbReference>
<evidence type="ECO:0000256" key="7">
    <source>
        <dbReference type="ARBA" id="ARBA00023002"/>
    </source>
</evidence>
<dbReference type="SUPFAM" id="SSF46548">
    <property type="entry name" value="alpha-helical ferredoxin"/>
    <property type="match status" value="1"/>
</dbReference>
<dbReference type="InterPro" id="IPR016171">
    <property type="entry name" value="Vanillyl_alc_oxidase_C-sub2"/>
</dbReference>
<evidence type="ECO:0000256" key="5">
    <source>
        <dbReference type="ARBA" id="ARBA00022827"/>
    </source>
</evidence>
<keyword evidence="6" id="KW-0809">Transit peptide</keyword>
<accession>A0ABZ0W713</accession>
<sequence>MSLDVMLADIFPSDRIKMNLIDLVAYASDAGFYNLRPRAVVLPVSEEEVIRLFKLAHEQNIPVVFRTGGTSLSGQSVTDGILVDLSQYWRKATVENEGGSIRVQPGVIGAVANVYLKKFGRKIGPDPASINAAMIGGIISNNASGMCCGVSNNSYHTVQYLRFTLPDGKTYSTEVKEDYARFSEECPQLSAQLSAIRQQVLGNEQIYSKIRKKYLTKNTVGYSVNAFIDFAEPLDILAHLLVGAEGTLGFISEAVMQTVPDYPEKATGLLYFPDIYTACQAIVPISDTGAVAIELMDRASLRSVEHVPGLPTIIKDLPEGAAALLVEYGAPSKDYLNESLAGFQQQAGNFSLLEPAAFTSIPQQQALLWKVRKGMFPSVGAVRKSGTTVILEDVAFPVAMLGDAIVDLQSLFRKFGYHQAIIFGHAKDGNIHFVVTQSFNSETEVQRYEQFMAEIVELVVNRYDGALKAEHGTGRNMAPFVETEWGGAIYEIMKTVKNLVDPYNILNPGVIINPDPQAHITHLKELPSVESEVDKCIECGFCEHKCPSRDLTLTPRRRIVVRRELVKLKQEGNADYKKLLDQYKYQGLDTCAVDGLCATVCPVDINTGDLVKRLRKENHAAWNNKLALMTSKNFGVVLKTVKTAVRLGTAVNHTFGANTMTKATRMIRKIAPSFPLWSPQLTGAPSTGSINTTGIDATTKVVYFASCISRVMGDKLHPKASIMERFVNVSHKVGVGVILAGNSGKNCCGQIYSSKGFTEAHSHMVNATISELWAHTNEGAYPVVLDITSCTYTLLNCRSALTDENKLRFDQMRILDSIDYLYEYVLPRAGAVKRKNHIALHPVCSSYKIPGLDDKFRKVAEFFSHKVTIPTFAGCCGMAGDRGFLFPELTRSATALEATDVVDRKLEGCYSSSKTCEIAMSDNTKKNYQSILNLADECLVL</sequence>
<name>A0ABZ0W713_9BACT</name>
<evidence type="ECO:0000256" key="8">
    <source>
        <dbReference type="ARBA" id="ARBA00023004"/>
    </source>
</evidence>
<dbReference type="PANTHER" id="PTHR11748">
    <property type="entry name" value="D-LACTATE DEHYDROGENASE"/>
    <property type="match status" value="1"/>
</dbReference>
<evidence type="ECO:0000256" key="3">
    <source>
        <dbReference type="ARBA" id="ARBA00022630"/>
    </source>
</evidence>
<keyword evidence="9" id="KW-0411">Iron-sulfur</keyword>
<evidence type="ECO:0000259" key="11">
    <source>
        <dbReference type="PROSITE" id="PS51379"/>
    </source>
</evidence>
<keyword evidence="4" id="KW-0479">Metal-binding</keyword>
<dbReference type="EMBL" id="CP139960">
    <property type="protein sequence ID" value="WQD38926.1"/>
    <property type="molecule type" value="Genomic_DNA"/>
</dbReference>
<evidence type="ECO:0000256" key="1">
    <source>
        <dbReference type="ARBA" id="ARBA00001974"/>
    </source>
</evidence>
<keyword evidence="7" id="KW-0560">Oxidoreductase</keyword>
<dbReference type="InterPro" id="IPR016166">
    <property type="entry name" value="FAD-bd_PCMH"/>
</dbReference>
<feature type="domain" description="4Fe-4S ferredoxin-type" evidence="11">
    <location>
        <begin position="527"/>
        <end position="556"/>
    </location>
</feature>
<dbReference type="PROSITE" id="PS51387">
    <property type="entry name" value="FAD_PCMH"/>
    <property type="match status" value="1"/>
</dbReference>
<dbReference type="Gene3D" id="1.10.45.10">
    <property type="entry name" value="Vanillyl-alcohol Oxidase, Chain A, domain 4"/>
    <property type="match status" value="1"/>
</dbReference>
<dbReference type="SUPFAM" id="SSF56176">
    <property type="entry name" value="FAD-binding/transporter-associated domain-like"/>
    <property type="match status" value="1"/>
</dbReference>
<evidence type="ECO:0000256" key="4">
    <source>
        <dbReference type="ARBA" id="ARBA00022723"/>
    </source>
</evidence>
<dbReference type="RefSeq" id="WP_114792517.1">
    <property type="nucleotide sequence ID" value="NZ_CP139960.1"/>
</dbReference>
<dbReference type="PROSITE" id="PS00198">
    <property type="entry name" value="4FE4S_FER_1"/>
    <property type="match status" value="1"/>
</dbReference>
<dbReference type="Pfam" id="PF02754">
    <property type="entry name" value="CCG"/>
    <property type="match status" value="1"/>
</dbReference>
<dbReference type="Pfam" id="PF01565">
    <property type="entry name" value="FAD_binding_4"/>
    <property type="match status" value="1"/>
</dbReference>
<evidence type="ECO:0000256" key="2">
    <source>
        <dbReference type="ARBA" id="ARBA00008000"/>
    </source>
</evidence>
<dbReference type="InterPro" id="IPR016164">
    <property type="entry name" value="FAD-linked_Oxase-like_C"/>
</dbReference>
<evidence type="ECO:0000259" key="12">
    <source>
        <dbReference type="PROSITE" id="PS51387"/>
    </source>
</evidence>
<reference evidence="13 14" key="1">
    <citation type="submission" date="2023-12" db="EMBL/GenBank/DDBJ databases">
        <title>Genome sequencing and assembly of bacterial species from a model synthetic community.</title>
        <authorList>
            <person name="Hogle S.L."/>
        </authorList>
    </citation>
    <scope>NUCLEOTIDE SEQUENCE [LARGE SCALE GENOMIC DNA]</scope>
    <source>
        <strain evidence="13 14">HAMBI_3031</strain>
    </source>
</reference>
<dbReference type="Gene3D" id="1.10.1060.10">
    <property type="entry name" value="Alpha-helical ferredoxin"/>
    <property type="match status" value="1"/>
</dbReference>
<dbReference type="InterPro" id="IPR004113">
    <property type="entry name" value="FAD-bd_oxidored_4_C"/>
</dbReference>
<proteinExistence type="inferred from homology"/>
<keyword evidence="8" id="KW-0408">Iron</keyword>
<evidence type="ECO:0000256" key="6">
    <source>
        <dbReference type="ARBA" id="ARBA00022946"/>
    </source>
</evidence>
<dbReference type="InterPro" id="IPR017896">
    <property type="entry name" value="4Fe4S_Fe-S-bd"/>
</dbReference>
<dbReference type="Pfam" id="PF13183">
    <property type="entry name" value="Fer4_8"/>
    <property type="match status" value="1"/>
</dbReference>
<keyword evidence="14" id="KW-1185">Reference proteome</keyword>
<dbReference type="PROSITE" id="PS51379">
    <property type="entry name" value="4FE4S_FER_2"/>
    <property type="match status" value="1"/>
</dbReference>
<keyword evidence="5" id="KW-0274">FAD</keyword>
<comment type="similarity">
    <text evidence="2">Belongs to the FAD-binding oxidoreductase/transferase type 4 family.</text>
</comment>
<dbReference type="Proteomes" id="UP001325680">
    <property type="component" value="Chromosome"/>
</dbReference>
<dbReference type="SUPFAM" id="SSF55103">
    <property type="entry name" value="FAD-linked oxidases, C-terminal domain"/>
    <property type="match status" value="1"/>
</dbReference>
<dbReference type="EC" id="1.1.2.4" evidence="10"/>
<dbReference type="PANTHER" id="PTHR11748:SF111">
    <property type="entry name" value="D-LACTATE DEHYDROGENASE, MITOCHONDRIAL-RELATED"/>
    <property type="match status" value="1"/>
</dbReference>
<dbReference type="Gene3D" id="3.30.465.10">
    <property type="match status" value="1"/>
</dbReference>
<dbReference type="InterPro" id="IPR009051">
    <property type="entry name" value="Helical_ferredxn"/>
</dbReference>
<evidence type="ECO:0000313" key="13">
    <source>
        <dbReference type="EMBL" id="WQD38926.1"/>
    </source>
</evidence>
<evidence type="ECO:0000256" key="10">
    <source>
        <dbReference type="ARBA" id="ARBA00038897"/>
    </source>
</evidence>
<protein>
    <recommendedName>
        <fullName evidence="10">D-lactate dehydrogenase (cytochrome)</fullName>
        <ecNumber evidence="10">1.1.2.4</ecNumber>
    </recommendedName>
</protein>
<dbReference type="InterPro" id="IPR036318">
    <property type="entry name" value="FAD-bd_PCMH-like_sf"/>
</dbReference>
<dbReference type="Gene3D" id="3.30.70.2740">
    <property type="match status" value="1"/>
</dbReference>
<feature type="domain" description="FAD-binding PCMH-type" evidence="12">
    <location>
        <begin position="33"/>
        <end position="261"/>
    </location>
</feature>
<dbReference type="InterPro" id="IPR006094">
    <property type="entry name" value="Oxid_FAD_bind_N"/>
</dbReference>
<organism evidence="13 14">
    <name type="scientific">Niabella yanshanensis</name>
    <dbReference type="NCBI Taxonomy" id="577386"/>
    <lineage>
        <taxon>Bacteria</taxon>
        <taxon>Pseudomonadati</taxon>
        <taxon>Bacteroidota</taxon>
        <taxon>Chitinophagia</taxon>
        <taxon>Chitinophagales</taxon>
        <taxon>Chitinophagaceae</taxon>
        <taxon>Niabella</taxon>
    </lineage>
</organism>
<gene>
    <name evidence="13" type="ORF">U0035_02050</name>
</gene>
<dbReference type="InterPro" id="IPR004017">
    <property type="entry name" value="Cys_rich_dom"/>
</dbReference>
<evidence type="ECO:0000313" key="14">
    <source>
        <dbReference type="Proteomes" id="UP001325680"/>
    </source>
</evidence>
<keyword evidence="3" id="KW-0285">Flavoprotein</keyword>